<dbReference type="PANTHER" id="PTHR33371:SF19">
    <property type="entry name" value="MCE-FAMILY PROTEIN MCE4A"/>
    <property type="match status" value="1"/>
</dbReference>
<evidence type="ECO:0000313" key="4">
    <source>
        <dbReference type="EMBL" id="CRZ16460.1"/>
    </source>
</evidence>
<organism evidence="4 5">
    <name type="scientific">Mycolicibacterium neworleansense</name>
    <dbReference type="NCBI Taxonomy" id="146018"/>
    <lineage>
        <taxon>Bacteria</taxon>
        <taxon>Bacillati</taxon>
        <taxon>Actinomycetota</taxon>
        <taxon>Actinomycetes</taxon>
        <taxon>Mycobacteriales</taxon>
        <taxon>Mycobacteriaceae</taxon>
        <taxon>Mycolicibacterium</taxon>
    </lineage>
</organism>
<name>A0A0H5RQM9_9MYCO</name>
<dbReference type="InterPro" id="IPR024516">
    <property type="entry name" value="Mce_C"/>
</dbReference>
<feature type="domain" description="Mammalian cell entry C-terminal" evidence="3">
    <location>
        <begin position="120"/>
        <end position="333"/>
    </location>
</feature>
<reference evidence="5" key="1">
    <citation type="submission" date="2015-07" db="EMBL/GenBank/DDBJ databases">
        <authorList>
            <person name="Urmite Genomes"/>
        </authorList>
    </citation>
    <scope>NUCLEOTIDE SEQUENCE [LARGE SCALE GENOMIC DNA]</scope>
    <source>
        <strain evidence="5">type strain: ATCC 49404</strain>
    </source>
</reference>
<proteinExistence type="predicted"/>
<feature type="domain" description="Mce/MlaD" evidence="2">
    <location>
        <begin position="38"/>
        <end position="115"/>
    </location>
</feature>
<keyword evidence="5" id="KW-1185">Reference proteome</keyword>
<dbReference type="InterPro" id="IPR003399">
    <property type="entry name" value="Mce/MlaD"/>
</dbReference>
<dbReference type="AlphaFoldDB" id="A0A0H5RQM9"/>
<evidence type="ECO:0000313" key="5">
    <source>
        <dbReference type="Proteomes" id="UP000199147"/>
    </source>
</evidence>
<keyword evidence="1" id="KW-1133">Transmembrane helix</keyword>
<dbReference type="PANTHER" id="PTHR33371">
    <property type="entry name" value="INTERMEMBRANE PHOSPHOLIPID TRANSPORT SYSTEM BINDING PROTEIN MLAD-RELATED"/>
    <property type="match status" value="1"/>
</dbReference>
<dbReference type="Pfam" id="PF11887">
    <property type="entry name" value="Mce4_CUP1"/>
    <property type="match status" value="1"/>
</dbReference>
<protein>
    <submittedName>
        <fullName evidence="4">Virulence factor Mce family protein</fullName>
    </submittedName>
</protein>
<dbReference type="NCBIfam" id="TIGR00996">
    <property type="entry name" value="Mtu_fam_mce"/>
    <property type="match status" value="1"/>
</dbReference>
<dbReference type="GO" id="GO:0005576">
    <property type="term" value="C:extracellular region"/>
    <property type="evidence" value="ECO:0007669"/>
    <property type="project" value="TreeGrafter"/>
</dbReference>
<dbReference type="Pfam" id="PF02470">
    <property type="entry name" value="MlaD"/>
    <property type="match status" value="1"/>
</dbReference>
<dbReference type="OrthoDB" id="3460188at2"/>
<dbReference type="InterPro" id="IPR005693">
    <property type="entry name" value="Mce"/>
</dbReference>
<sequence length="395" mass="41216">MSRDAKRQLSGLATVVVIAAIVTGSILLFRGGVAPTAAVTVISPRAGLVMNPDAKVKLHGAQVGKVVAIDALPDGQAALRLAMNPDDLHLIPANTGVEIASSTVFGAKFVQLVPPAEPSQRSMYAGQVLDATHTTVEINTVFEQLVSVLAQIQPEKLNETLGAMAQAVDGRGDKLGQTLVDLDSMLAKIAPSLPTMSHEMAVAPEVFKAYADAAPHLMDTARGATQLSDTLVEHQSSLDALLVSAIGLADVGNEVVATNSAGVTDAMRLLVPTTNLLNQYNPALNCALKGMEPLALGPPQPLPGVMLLDSFLLGTERYRFPSNLPKVGATGGPQCQGLPEVGFEKRPPFIVTDIDANPAQYGNQGILLNSDALKQALYGPLDGPPRNTTQIGQPG</sequence>
<dbReference type="GO" id="GO:0051701">
    <property type="term" value="P:biological process involved in interaction with host"/>
    <property type="evidence" value="ECO:0007669"/>
    <property type="project" value="TreeGrafter"/>
</dbReference>
<dbReference type="Proteomes" id="UP000199147">
    <property type="component" value="Unassembled WGS sequence"/>
</dbReference>
<dbReference type="RefSeq" id="WP_090516138.1">
    <property type="nucleotide sequence ID" value="NZ_CWKH01000002.1"/>
</dbReference>
<accession>A0A0H5RQM9</accession>
<evidence type="ECO:0000259" key="3">
    <source>
        <dbReference type="Pfam" id="PF11887"/>
    </source>
</evidence>
<evidence type="ECO:0000256" key="1">
    <source>
        <dbReference type="SAM" id="Phobius"/>
    </source>
</evidence>
<gene>
    <name evidence="4" type="ORF">BN2156_03328</name>
</gene>
<dbReference type="EMBL" id="CWKH01000002">
    <property type="protein sequence ID" value="CRZ16460.1"/>
    <property type="molecule type" value="Genomic_DNA"/>
</dbReference>
<dbReference type="InterPro" id="IPR052336">
    <property type="entry name" value="MlaD_Phospholipid_Transporter"/>
</dbReference>
<dbReference type="STRING" id="146018.BN2156_03328"/>
<feature type="transmembrane region" description="Helical" evidence="1">
    <location>
        <begin position="12"/>
        <end position="33"/>
    </location>
</feature>
<keyword evidence="1" id="KW-0472">Membrane</keyword>
<evidence type="ECO:0000259" key="2">
    <source>
        <dbReference type="Pfam" id="PF02470"/>
    </source>
</evidence>
<keyword evidence="1" id="KW-0812">Transmembrane</keyword>